<keyword evidence="10" id="KW-0812">Transmembrane</keyword>
<dbReference type="GO" id="GO:0007166">
    <property type="term" value="P:cell surface receptor signaling pathway"/>
    <property type="evidence" value="ECO:0007669"/>
    <property type="project" value="TreeGrafter"/>
</dbReference>
<dbReference type="PANTHER" id="PTHR11481">
    <property type="entry name" value="IMMUNOGLOBULIN FC RECEPTOR"/>
    <property type="match status" value="1"/>
</dbReference>
<sequence>MTDLASWAALSKCIAKQTQRGTSPMAQWLRLSFHCRGQGSHPWSFWLSLQAQPHLVFEGDILILRCRGRKNAELSQVTYYRDGKFLHFSKNNRPLFLGTATANSSGHYNCTGRVKYTRNMDSWDSGTATVQVQEWFPPPVLTALPSHELCEGKPVTLRCQTKPHSQTLAWRLLFSFHKDGRTLQNRSPRPELRIPAAKEGDSGLYWCKASPEGGRVQKRSPQLELRVWTPVSRPLLTLRPTSLVVGDEVELLCEAQRGSPPILYSFHLNGDILRNHVAPHGGPASCLFRVMSQQDAGSYSCEAGNRVSRETSEPETLSVDDPQVLSAPTSRNWLVPGLLASLLAMMVIAAVLMGYFRPWRKNDPSSIPGSGRSPGEGKGCPLQYSGLENSMDFLLSLHLHKTSFRAWKLYMICKGKVDSAPSAQSALEGAQ</sequence>
<protein>
    <recommendedName>
        <fullName evidence="11">Ig-like domain-containing protein</fullName>
    </recommendedName>
</protein>
<feature type="transmembrane region" description="Helical" evidence="10">
    <location>
        <begin position="333"/>
        <end position="356"/>
    </location>
</feature>
<keyword evidence="3" id="KW-0732">Signal</keyword>
<comment type="subcellular location">
    <subcellularLocation>
        <location evidence="1">Cell membrane</location>
    </subcellularLocation>
</comment>
<dbReference type="SMART" id="SM00409">
    <property type="entry name" value="IG"/>
    <property type="match status" value="3"/>
</dbReference>
<evidence type="ECO:0000256" key="6">
    <source>
        <dbReference type="ARBA" id="ARBA00023157"/>
    </source>
</evidence>
<evidence type="ECO:0000256" key="2">
    <source>
        <dbReference type="ARBA" id="ARBA00022475"/>
    </source>
</evidence>
<organism evidence="12 13">
    <name type="scientific">Muntiacus reevesi</name>
    <name type="common">Reeves' muntjac</name>
    <name type="synonym">Cervus reevesi</name>
    <dbReference type="NCBI Taxonomy" id="9886"/>
    <lineage>
        <taxon>Eukaryota</taxon>
        <taxon>Metazoa</taxon>
        <taxon>Chordata</taxon>
        <taxon>Craniata</taxon>
        <taxon>Vertebrata</taxon>
        <taxon>Euteleostomi</taxon>
        <taxon>Mammalia</taxon>
        <taxon>Eutheria</taxon>
        <taxon>Laurasiatheria</taxon>
        <taxon>Artiodactyla</taxon>
        <taxon>Ruminantia</taxon>
        <taxon>Pecora</taxon>
        <taxon>Cervidae</taxon>
        <taxon>Muntiacinae</taxon>
        <taxon>Muntiacus</taxon>
    </lineage>
</organism>
<dbReference type="SUPFAM" id="SSF48726">
    <property type="entry name" value="Immunoglobulin"/>
    <property type="match status" value="3"/>
</dbReference>
<dbReference type="Pfam" id="PF13895">
    <property type="entry name" value="Ig_2"/>
    <property type="match status" value="2"/>
</dbReference>
<keyword evidence="7" id="KW-0325">Glycoprotein</keyword>
<keyword evidence="10" id="KW-1133">Transmembrane helix</keyword>
<keyword evidence="8" id="KW-0393">Immunoglobulin domain</keyword>
<keyword evidence="13" id="KW-1185">Reference proteome</keyword>
<dbReference type="Pfam" id="PF13927">
    <property type="entry name" value="Ig_3"/>
    <property type="match status" value="1"/>
</dbReference>
<dbReference type="FunFam" id="2.60.40.10:FF:000651">
    <property type="entry name" value="Fc receptor like 1"/>
    <property type="match status" value="1"/>
</dbReference>
<evidence type="ECO:0000313" key="12">
    <source>
        <dbReference type="EMBL" id="KAB0386795.1"/>
    </source>
</evidence>
<dbReference type="PANTHER" id="PTHR11481:SF62">
    <property type="entry name" value="FC RECEPTOR-LIKE PROTEIN 6"/>
    <property type="match status" value="1"/>
</dbReference>
<gene>
    <name evidence="12" type="ORF">FD755_001751</name>
</gene>
<dbReference type="Proteomes" id="UP000326062">
    <property type="component" value="Chromosome 1"/>
</dbReference>
<feature type="domain" description="Ig-like" evidence="11">
    <location>
        <begin position="138"/>
        <end position="224"/>
    </location>
</feature>
<evidence type="ECO:0000256" key="7">
    <source>
        <dbReference type="ARBA" id="ARBA00023180"/>
    </source>
</evidence>
<dbReference type="GO" id="GO:0004888">
    <property type="term" value="F:transmembrane signaling receptor activity"/>
    <property type="evidence" value="ECO:0007669"/>
    <property type="project" value="TreeGrafter"/>
</dbReference>
<feature type="region of interest" description="Disordered" evidence="9">
    <location>
        <begin position="302"/>
        <end position="322"/>
    </location>
</feature>
<evidence type="ECO:0000313" key="13">
    <source>
        <dbReference type="Proteomes" id="UP000326062"/>
    </source>
</evidence>
<dbReference type="GO" id="GO:0009897">
    <property type="term" value="C:external side of plasma membrane"/>
    <property type="evidence" value="ECO:0007669"/>
    <property type="project" value="TreeGrafter"/>
</dbReference>
<dbReference type="Gene3D" id="2.60.40.10">
    <property type="entry name" value="Immunoglobulins"/>
    <property type="match status" value="3"/>
</dbReference>
<comment type="caution">
    <text evidence="12">The sequence shown here is derived from an EMBL/GenBank/DDBJ whole genome shotgun (WGS) entry which is preliminary data.</text>
</comment>
<dbReference type="InterPro" id="IPR007110">
    <property type="entry name" value="Ig-like_dom"/>
</dbReference>
<dbReference type="InterPro" id="IPR036179">
    <property type="entry name" value="Ig-like_dom_sf"/>
</dbReference>
<evidence type="ECO:0000259" key="11">
    <source>
        <dbReference type="PROSITE" id="PS50835"/>
    </source>
</evidence>
<dbReference type="PROSITE" id="PS50835">
    <property type="entry name" value="IG_LIKE"/>
    <property type="match status" value="3"/>
</dbReference>
<dbReference type="InterPro" id="IPR013783">
    <property type="entry name" value="Ig-like_fold"/>
</dbReference>
<keyword evidence="5 10" id="KW-0472">Membrane</keyword>
<keyword evidence="6" id="KW-1015">Disulfide bond</keyword>
<evidence type="ECO:0000256" key="8">
    <source>
        <dbReference type="ARBA" id="ARBA00023319"/>
    </source>
</evidence>
<dbReference type="InterPro" id="IPR003599">
    <property type="entry name" value="Ig_sub"/>
</dbReference>
<reference evidence="12 13" key="1">
    <citation type="submission" date="2019-06" db="EMBL/GenBank/DDBJ databases">
        <title>Discovery of a novel chromosome fission-fusion reversal in muntjac.</title>
        <authorList>
            <person name="Mudd A.B."/>
            <person name="Bredeson J.V."/>
            <person name="Baum R."/>
            <person name="Hockemeyer D."/>
            <person name="Rokhsar D.S."/>
        </authorList>
    </citation>
    <scope>NUCLEOTIDE SEQUENCE [LARGE SCALE GENOMIC DNA]</scope>
    <source>
        <strain evidence="12">UCam_UCB_Mr</strain>
        <tissue evidence="12">Fibroblast cell line</tissue>
    </source>
</reference>
<name>A0A5J5N2F7_MUNRE</name>
<dbReference type="SMART" id="SM00408">
    <property type="entry name" value="IGc2"/>
    <property type="match status" value="3"/>
</dbReference>
<dbReference type="InterPro" id="IPR003598">
    <property type="entry name" value="Ig_sub2"/>
</dbReference>
<keyword evidence="2" id="KW-1003">Cell membrane</keyword>
<evidence type="ECO:0000256" key="10">
    <source>
        <dbReference type="SAM" id="Phobius"/>
    </source>
</evidence>
<dbReference type="AlphaFoldDB" id="A0A5J5N2F7"/>
<feature type="domain" description="Ig-like" evidence="11">
    <location>
        <begin position="42"/>
        <end position="121"/>
    </location>
</feature>
<dbReference type="EMBL" id="VCEB01000001">
    <property type="protein sequence ID" value="KAB0386795.1"/>
    <property type="molecule type" value="Genomic_DNA"/>
</dbReference>
<accession>A0A5J5N2F7</accession>
<dbReference type="GO" id="GO:0006955">
    <property type="term" value="P:immune response"/>
    <property type="evidence" value="ECO:0007669"/>
    <property type="project" value="TreeGrafter"/>
</dbReference>
<evidence type="ECO:0000256" key="4">
    <source>
        <dbReference type="ARBA" id="ARBA00022737"/>
    </source>
</evidence>
<keyword evidence="4" id="KW-0677">Repeat</keyword>
<proteinExistence type="predicted"/>
<evidence type="ECO:0000256" key="3">
    <source>
        <dbReference type="ARBA" id="ARBA00022729"/>
    </source>
</evidence>
<evidence type="ECO:0000256" key="5">
    <source>
        <dbReference type="ARBA" id="ARBA00023136"/>
    </source>
</evidence>
<dbReference type="InterPro" id="IPR050488">
    <property type="entry name" value="Ig_Fc_receptor"/>
</dbReference>
<feature type="domain" description="Ig-like" evidence="11">
    <location>
        <begin position="234"/>
        <end position="318"/>
    </location>
</feature>
<evidence type="ECO:0000256" key="9">
    <source>
        <dbReference type="SAM" id="MobiDB-lite"/>
    </source>
</evidence>
<dbReference type="FunFam" id="2.60.40.10:FF:000357">
    <property type="entry name" value="Fc receptor like 1"/>
    <property type="match status" value="1"/>
</dbReference>
<evidence type="ECO:0000256" key="1">
    <source>
        <dbReference type="ARBA" id="ARBA00004236"/>
    </source>
</evidence>